<dbReference type="KEGG" id="dvl:Dvul_2323"/>
<dbReference type="InterPro" id="IPR000160">
    <property type="entry name" value="GGDEF_dom"/>
</dbReference>
<dbReference type="GO" id="GO:1902201">
    <property type="term" value="P:negative regulation of bacterial-type flagellum-dependent cell motility"/>
    <property type="evidence" value="ECO:0007669"/>
    <property type="project" value="TreeGrafter"/>
</dbReference>
<sequence>MLVSTGEAMQRVLIIEDSRSTARLIAQGVQEKVGLQCDIAASLAEARVLLAVEPSPYLVALCDLYLPDAPDGSVVDFVLATGTPAVVVSAHFDAGLRQTMLHKGITDYVVKRNPEDMQYLIRLVARLAANEGTEVLVVDDSPVWRAHIAALLRRQRLTVHLAADGVEALEVLEANRNIRLVLTDHFMPRMDGETLTARIRRSRGIEDVAVLAVSSGEGAAAQFLKSGANDYVSKQAAFEELLCRVHMNLDLLDLMRRNRELAERDELTGLYARRRFFERAADLHRHAARAGDAMAVVMLDVDHFKRVNDTYGHVAGDLALRQLGMMLRRAFDEPVVAGRYGGEEFGLVVAGASVQGLPDRLEAFRHDVERLEVSLGDRMFWITISAGCLLASACGSTPDSLFARADALLYQAKQQGRNRVVVERDRDVQGGQGVVCTDVEQGDMA</sequence>
<feature type="modified residue" description="4-aspartylphosphate" evidence="3">
    <location>
        <position position="184"/>
    </location>
</feature>
<dbReference type="GO" id="GO:0043709">
    <property type="term" value="P:cell adhesion involved in single-species biofilm formation"/>
    <property type="evidence" value="ECO:0007669"/>
    <property type="project" value="TreeGrafter"/>
</dbReference>
<evidence type="ECO:0000313" key="6">
    <source>
        <dbReference type="EMBL" id="ABM29339.1"/>
    </source>
</evidence>
<feature type="modified residue" description="4-aspartylphosphate" evidence="3">
    <location>
        <position position="63"/>
    </location>
</feature>
<evidence type="ECO:0000259" key="4">
    <source>
        <dbReference type="PROSITE" id="PS50110"/>
    </source>
</evidence>
<evidence type="ECO:0000256" key="1">
    <source>
        <dbReference type="ARBA" id="ARBA00012528"/>
    </source>
</evidence>
<protein>
    <recommendedName>
        <fullName evidence="1">diguanylate cyclase</fullName>
        <ecNumber evidence="1">2.7.7.65</ecNumber>
    </recommendedName>
</protein>
<dbReference type="SUPFAM" id="SSF55073">
    <property type="entry name" value="Nucleotide cyclase"/>
    <property type="match status" value="1"/>
</dbReference>
<dbReference type="Proteomes" id="UP000009173">
    <property type="component" value="Chromosome"/>
</dbReference>
<accession>A0A0H3AAL4</accession>
<dbReference type="InterPro" id="IPR011006">
    <property type="entry name" value="CheY-like_superfamily"/>
</dbReference>
<keyword evidence="3" id="KW-0597">Phosphoprotein</keyword>
<dbReference type="HOGENOM" id="CLU_000445_11_28_7"/>
<dbReference type="GO" id="GO:0005886">
    <property type="term" value="C:plasma membrane"/>
    <property type="evidence" value="ECO:0007669"/>
    <property type="project" value="TreeGrafter"/>
</dbReference>
<gene>
    <name evidence="6" type="ordered locus">Dvul_2323</name>
</gene>
<evidence type="ECO:0000256" key="2">
    <source>
        <dbReference type="ARBA" id="ARBA00034247"/>
    </source>
</evidence>
<dbReference type="PROSITE" id="PS50887">
    <property type="entry name" value="GGDEF"/>
    <property type="match status" value="1"/>
</dbReference>
<dbReference type="InterPro" id="IPR029787">
    <property type="entry name" value="Nucleotide_cyclase"/>
</dbReference>
<evidence type="ECO:0000313" key="7">
    <source>
        <dbReference type="Proteomes" id="UP000009173"/>
    </source>
</evidence>
<feature type="domain" description="Response regulatory" evidence="4">
    <location>
        <begin position="134"/>
        <end position="249"/>
    </location>
</feature>
<dbReference type="Gene3D" id="3.40.50.2300">
    <property type="match status" value="2"/>
</dbReference>
<dbReference type="GO" id="GO:0052621">
    <property type="term" value="F:diguanylate cyclase activity"/>
    <property type="evidence" value="ECO:0007669"/>
    <property type="project" value="UniProtKB-EC"/>
</dbReference>
<dbReference type="FunFam" id="3.30.70.270:FF:000001">
    <property type="entry name" value="Diguanylate cyclase domain protein"/>
    <property type="match status" value="1"/>
</dbReference>
<dbReference type="Gene3D" id="3.30.70.270">
    <property type="match status" value="1"/>
</dbReference>
<dbReference type="CDD" id="cd19921">
    <property type="entry name" value="REC_1_GGDEF"/>
    <property type="match status" value="1"/>
</dbReference>
<dbReference type="SMART" id="SM00267">
    <property type="entry name" value="GGDEF"/>
    <property type="match status" value="1"/>
</dbReference>
<feature type="domain" description="Response regulatory" evidence="4">
    <location>
        <begin position="11"/>
        <end position="126"/>
    </location>
</feature>
<dbReference type="Pfam" id="PF00072">
    <property type="entry name" value="Response_reg"/>
    <property type="match status" value="1"/>
</dbReference>
<reference evidence="7" key="1">
    <citation type="journal article" date="2009" name="Environ. Microbiol.">
        <title>Contribution of mobile genetic elements to Desulfovibrio vulgaris genome plasticity.</title>
        <authorList>
            <person name="Walker C.B."/>
            <person name="Stolyar S."/>
            <person name="Chivian D."/>
            <person name="Pinel N."/>
            <person name="Gabster J.A."/>
            <person name="Dehal P.S."/>
            <person name="He Z."/>
            <person name="Yang Z.K."/>
            <person name="Yen H.C."/>
            <person name="Zhou J."/>
            <person name="Wall J.D."/>
            <person name="Hazen T.C."/>
            <person name="Arkin A.P."/>
            <person name="Stahl D.A."/>
        </authorList>
    </citation>
    <scope>NUCLEOTIDE SEQUENCE [LARGE SCALE GENOMIC DNA]</scope>
    <source>
        <strain evidence="7">DP4</strain>
    </source>
</reference>
<name>A0A0H3AAL4_NITV4</name>
<organism evidence="6 7">
    <name type="scientific">Nitratidesulfovibrio vulgaris (strain DP4)</name>
    <name type="common">Desulfovibrio vulgaris</name>
    <dbReference type="NCBI Taxonomy" id="391774"/>
    <lineage>
        <taxon>Bacteria</taxon>
        <taxon>Pseudomonadati</taxon>
        <taxon>Thermodesulfobacteriota</taxon>
        <taxon>Desulfovibrionia</taxon>
        <taxon>Desulfovibrionales</taxon>
        <taxon>Desulfovibrionaceae</taxon>
        <taxon>Nitratidesulfovibrio</taxon>
    </lineage>
</organism>
<dbReference type="GO" id="GO:0000160">
    <property type="term" value="P:phosphorelay signal transduction system"/>
    <property type="evidence" value="ECO:0007669"/>
    <property type="project" value="InterPro"/>
</dbReference>
<dbReference type="Pfam" id="PF00990">
    <property type="entry name" value="GGDEF"/>
    <property type="match status" value="1"/>
</dbReference>
<evidence type="ECO:0000259" key="5">
    <source>
        <dbReference type="PROSITE" id="PS50887"/>
    </source>
</evidence>
<dbReference type="InterPro" id="IPR050469">
    <property type="entry name" value="Diguanylate_Cyclase"/>
</dbReference>
<dbReference type="PANTHER" id="PTHR45138:SF9">
    <property type="entry name" value="DIGUANYLATE CYCLASE DGCM-RELATED"/>
    <property type="match status" value="1"/>
</dbReference>
<dbReference type="NCBIfam" id="TIGR00254">
    <property type="entry name" value="GGDEF"/>
    <property type="match status" value="1"/>
</dbReference>
<dbReference type="InterPro" id="IPR001789">
    <property type="entry name" value="Sig_transdc_resp-reg_receiver"/>
</dbReference>
<dbReference type="InterPro" id="IPR043128">
    <property type="entry name" value="Rev_trsase/Diguanyl_cyclase"/>
</dbReference>
<dbReference type="CDD" id="cd01949">
    <property type="entry name" value="GGDEF"/>
    <property type="match status" value="1"/>
</dbReference>
<comment type="catalytic activity">
    <reaction evidence="2">
        <text>2 GTP = 3',3'-c-di-GMP + 2 diphosphate</text>
        <dbReference type="Rhea" id="RHEA:24898"/>
        <dbReference type="ChEBI" id="CHEBI:33019"/>
        <dbReference type="ChEBI" id="CHEBI:37565"/>
        <dbReference type="ChEBI" id="CHEBI:58805"/>
        <dbReference type="EC" id="2.7.7.65"/>
    </reaction>
</comment>
<dbReference type="EMBL" id="CP000527">
    <property type="protein sequence ID" value="ABM29339.1"/>
    <property type="molecule type" value="Genomic_DNA"/>
</dbReference>
<dbReference type="PANTHER" id="PTHR45138">
    <property type="entry name" value="REGULATORY COMPONENTS OF SENSORY TRANSDUCTION SYSTEM"/>
    <property type="match status" value="1"/>
</dbReference>
<feature type="domain" description="GGDEF" evidence="5">
    <location>
        <begin position="292"/>
        <end position="425"/>
    </location>
</feature>
<dbReference type="SUPFAM" id="SSF52172">
    <property type="entry name" value="CheY-like"/>
    <property type="match status" value="2"/>
</dbReference>
<dbReference type="AlphaFoldDB" id="A0A0H3AAL4"/>
<proteinExistence type="predicted"/>
<dbReference type="PROSITE" id="PS50110">
    <property type="entry name" value="RESPONSE_REGULATORY"/>
    <property type="match status" value="2"/>
</dbReference>
<dbReference type="EC" id="2.7.7.65" evidence="1"/>
<evidence type="ECO:0000256" key="3">
    <source>
        <dbReference type="PROSITE-ProRule" id="PRU00169"/>
    </source>
</evidence>
<dbReference type="SMART" id="SM00448">
    <property type="entry name" value="REC"/>
    <property type="match status" value="2"/>
</dbReference>